<accession>A0ABZ1C2E9</accession>
<keyword evidence="3" id="KW-1185">Reference proteome</keyword>
<gene>
    <name evidence="2" type="ORF">U7230_04870</name>
</gene>
<feature type="domain" description="Glycosyltransferase 2-like" evidence="1">
    <location>
        <begin position="15"/>
        <end position="110"/>
    </location>
</feature>
<dbReference type="RefSeq" id="WP_324717614.1">
    <property type="nucleotide sequence ID" value="NZ_CP141615.1"/>
</dbReference>
<dbReference type="InterPro" id="IPR029044">
    <property type="entry name" value="Nucleotide-diphossugar_trans"/>
</dbReference>
<evidence type="ECO:0000313" key="3">
    <source>
        <dbReference type="Proteomes" id="UP001332192"/>
    </source>
</evidence>
<dbReference type="Proteomes" id="UP001332192">
    <property type="component" value="Chromosome"/>
</dbReference>
<dbReference type="SUPFAM" id="SSF53448">
    <property type="entry name" value="Nucleotide-diphospho-sugar transferases"/>
    <property type="match status" value="1"/>
</dbReference>
<proteinExistence type="predicted"/>
<dbReference type="GO" id="GO:0016757">
    <property type="term" value="F:glycosyltransferase activity"/>
    <property type="evidence" value="ECO:0007669"/>
    <property type="project" value="UniProtKB-KW"/>
</dbReference>
<dbReference type="Gene3D" id="3.90.550.10">
    <property type="entry name" value="Spore Coat Polysaccharide Biosynthesis Protein SpsA, Chain A"/>
    <property type="match status" value="1"/>
</dbReference>
<dbReference type="InterPro" id="IPR050256">
    <property type="entry name" value="Glycosyltransferase_2"/>
</dbReference>
<keyword evidence="2" id="KW-0328">Glycosyltransferase</keyword>
<organism evidence="2 3">
    <name type="scientific">Carboxydichorda subterranea</name>
    <dbReference type="NCBI Taxonomy" id="3109565"/>
    <lineage>
        <taxon>Bacteria</taxon>
        <taxon>Bacillati</taxon>
        <taxon>Bacillota</taxon>
        <taxon>Limnochordia</taxon>
        <taxon>Limnochordales</taxon>
        <taxon>Geochordaceae</taxon>
        <taxon>Carboxydichorda</taxon>
    </lineage>
</organism>
<name>A0ABZ1C2E9_9FIRM</name>
<evidence type="ECO:0000313" key="2">
    <source>
        <dbReference type="EMBL" id="WRP18343.1"/>
    </source>
</evidence>
<dbReference type="InterPro" id="IPR001173">
    <property type="entry name" value="Glyco_trans_2-like"/>
</dbReference>
<evidence type="ECO:0000259" key="1">
    <source>
        <dbReference type="Pfam" id="PF00535"/>
    </source>
</evidence>
<dbReference type="Pfam" id="PF00535">
    <property type="entry name" value="Glycos_transf_2"/>
    <property type="match status" value="1"/>
</dbReference>
<dbReference type="PANTHER" id="PTHR48090:SF7">
    <property type="entry name" value="RFBJ PROTEIN"/>
    <property type="match status" value="1"/>
</dbReference>
<dbReference type="PANTHER" id="PTHR48090">
    <property type="entry name" value="UNDECAPRENYL-PHOSPHATE 4-DEOXY-4-FORMAMIDO-L-ARABINOSE TRANSFERASE-RELATED"/>
    <property type="match status" value="1"/>
</dbReference>
<dbReference type="EC" id="2.4.-.-" evidence="2"/>
<reference evidence="2 3" key="1">
    <citation type="journal article" date="2024" name="Front. Microbiol.">
        <title>Novel thermophilic genera Geochorda gen. nov. and Carboxydochorda gen. nov. from the deep terrestrial subsurface reveal the ecophysiological diversity in the class Limnochordia.</title>
        <authorList>
            <person name="Karnachuk O.V."/>
            <person name="Lukina A.P."/>
            <person name="Avakyan M.R."/>
            <person name="Kadnikov V.V."/>
            <person name="Begmatov S."/>
            <person name="Beletsky A.V."/>
            <person name="Vlasova K.G."/>
            <person name="Novikov A.A."/>
            <person name="Shcherbakova V.A."/>
            <person name="Mardanov A.V."/>
            <person name="Ravin N.V."/>
        </authorList>
    </citation>
    <scope>NUCLEOTIDE SEQUENCE [LARGE SCALE GENOMIC DNA]</scope>
    <source>
        <strain evidence="2 3">L945</strain>
    </source>
</reference>
<keyword evidence="2" id="KW-0808">Transferase</keyword>
<dbReference type="EMBL" id="CP141615">
    <property type="protein sequence ID" value="WRP18343.1"/>
    <property type="molecule type" value="Genomic_DNA"/>
</dbReference>
<sequence length="220" mass="22953">MGPTVRALWTVPGVREVVVVDDGSSDSTAEEAAEAGARVVRLQRHAGKSGALRAGYRAAGGEVLLLADADLGPSAASLAALCAPVAGGDADMAVAIPMVRSGGGLGLVRGLAGWAVRRMGGWQPRAALSGQRALRAEIAPALLEGPALRFGVELQMSIRAGRLGLRVVELEVPFTHRATGRDLGGWLHRGRQLRDVAFTLWRLARSGEDGAGTEAPWRRS</sequence>
<protein>
    <submittedName>
        <fullName evidence="2">Glycosyltransferase</fullName>
        <ecNumber evidence="2">2.4.-.-</ecNumber>
    </submittedName>
</protein>